<organism evidence="1 2">
    <name type="scientific">Glossina palpalis gambiensis</name>
    <dbReference type="NCBI Taxonomy" id="67801"/>
    <lineage>
        <taxon>Eukaryota</taxon>
        <taxon>Metazoa</taxon>
        <taxon>Ecdysozoa</taxon>
        <taxon>Arthropoda</taxon>
        <taxon>Hexapoda</taxon>
        <taxon>Insecta</taxon>
        <taxon>Pterygota</taxon>
        <taxon>Neoptera</taxon>
        <taxon>Endopterygota</taxon>
        <taxon>Diptera</taxon>
        <taxon>Brachycera</taxon>
        <taxon>Muscomorpha</taxon>
        <taxon>Hippoboscoidea</taxon>
        <taxon>Glossinidae</taxon>
        <taxon>Glossina</taxon>
    </lineage>
</organism>
<evidence type="ECO:0000313" key="2">
    <source>
        <dbReference type="Proteomes" id="UP000092460"/>
    </source>
</evidence>
<dbReference type="AlphaFoldDB" id="A0A1B0BV55"/>
<reference evidence="2" key="1">
    <citation type="submission" date="2015-01" db="EMBL/GenBank/DDBJ databases">
        <authorList>
            <person name="Aksoy S."/>
            <person name="Warren W."/>
            <person name="Wilson R.K."/>
        </authorList>
    </citation>
    <scope>NUCLEOTIDE SEQUENCE [LARGE SCALE GENOMIC DNA]</scope>
    <source>
        <strain evidence="2">IAEA</strain>
    </source>
</reference>
<protein>
    <submittedName>
        <fullName evidence="1">Uncharacterized protein</fullName>
    </submittedName>
</protein>
<dbReference type="Proteomes" id="UP000092460">
    <property type="component" value="Unassembled WGS sequence"/>
</dbReference>
<dbReference type="VEuPathDB" id="VectorBase:GPPI041444"/>
<dbReference type="EnsemblMetazoa" id="GPPI041444-RA">
    <property type="protein sequence ID" value="GPPI041444-PA"/>
    <property type="gene ID" value="GPPI041444"/>
</dbReference>
<accession>A0A1B0BV55</accession>
<name>A0A1B0BV55_9MUSC</name>
<dbReference type="EMBL" id="JXJN01021141">
    <property type="status" value="NOT_ANNOTATED_CDS"/>
    <property type="molecule type" value="Genomic_DNA"/>
</dbReference>
<evidence type="ECO:0000313" key="1">
    <source>
        <dbReference type="EnsemblMetazoa" id="GPPI041444-PA"/>
    </source>
</evidence>
<reference evidence="1" key="2">
    <citation type="submission" date="2020-05" db="UniProtKB">
        <authorList>
            <consortium name="EnsemblMetazoa"/>
        </authorList>
    </citation>
    <scope>IDENTIFICATION</scope>
    <source>
        <strain evidence="1">IAEA</strain>
    </source>
</reference>
<keyword evidence="2" id="KW-1185">Reference proteome</keyword>
<proteinExistence type="predicted"/>
<sequence length="182" mass="20224">MERKSEDIIVGQGPILYDGIGIRDSDEQPGEHAFSTTDPICPNKHSSSFCKRHSDPKDSPPIPFATKYSRCYVLPKFHIHVILANSFLTEVEEKLYPVPDDGEKIIDLMWTLNEEALSKLEAELSLGCLLYAMCFSHCPFDPVYEKGDSIALAVLSGNINIPDENIYSQVSSNFHSGSSSIL</sequence>